<protein>
    <submittedName>
        <fullName evidence="3">Tetratricopeptide repeat-containing protein</fullName>
    </submittedName>
</protein>
<dbReference type="PANTHER" id="PTHR45586:SF1">
    <property type="entry name" value="LIPOPOLYSACCHARIDE ASSEMBLY PROTEIN B"/>
    <property type="match status" value="1"/>
</dbReference>
<accession>A0A238ZCJ3</accession>
<name>A0A238ZCJ3_9BACT</name>
<dbReference type="PANTHER" id="PTHR45586">
    <property type="entry name" value="TPR REPEAT-CONTAINING PROTEIN PA4667"/>
    <property type="match status" value="1"/>
</dbReference>
<keyword evidence="1" id="KW-0677">Repeat</keyword>
<dbReference type="InterPro" id="IPR051012">
    <property type="entry name" value="CellSynth/LPSAsmb/PSIAsmb"/>
</dbReference>
<evidence type="ECO:0000313" key="3">
    <source>
        <dbReference type="EMBL" id="SNR81235.1"/>
    </source>
</evidence>
<evidence type="ECO:0000256" key="1">
    <source>
        <dbReference type="ARBA" id="ARBA00022737"/>
    </source>
</evidence>
<dbReference type="InterPro" id="IPR019734">
    <property type="entry name" value="TPR_rpt"/>
</dbReference>
<dbReference type="InterPro" id="IPR011990">
    <property type="entry name" value="TPR-like_helical_dom_sf"/>
</dbReference>
<dbReference type="Proteomes" id="UP000198405">
    <property type="component" value="Unassembled WGS sequence"/>
</dbReference>
<keyword evidence="2" id="KW-0802">TPR repeat</keyword>
<gene>
    <name evidence="3" type="ORF">SAMN06265340_1081</name>
</gene>
<reference evidence="4" key="1">
    <citation type="submission" date="2017-06" db="EMBL/GenBank/DDBJ databases">
        <authorList>
            <person name="Varghese N."/>
            <person name="Submissions S."/>
        </authorList>
    </citation>
    <scope>NUCLEOTIDE SEQUENCE [LARGE SCALE GENOMIC DNA]</scope>
    <source>
        <strain evidence="4">DSM 15668</strain>
    </source>
</reference>
<proteinExistence type="predicted"/>
<sequence length="420" mass="49266">MKGFKKEIDTLLKEAKNLIENKKYLKAISQLEKHKNYFKKNVDYLLLLAEAYEKVGNSEKAEEYFEQARFIEADIRSRQNLIKSQYLIEKKDYIEAKKLLEEAIDLNPFDPEPYIELHKLYKRQGIKKEALKILKTLLMIDPFSEYPYVELGTYYYSAGNLDMAENVIEEGLKKIDTVSFLYESAKFFQLIGDFDRAEELMRKVCGKSPDDMDYKQKLVEILISNGKAEEALDILLMSLEKFPDAPYLYQYVASIYDILGKDELAEFYIRKAIANSESYLKEDSMRMLSELLIEKGKYDQAEQILREIIDYAESSWLIMDAFLELAIIYMEQERFGEILQIAKGILREGLITEEEKMELLEIVSDVLEADGKLIASKKVCEYVLKNSNDEKQRKRCYTRLSRLKEIVSLEKLWKKDQQNS</sequence>
<evidence type="ECO:0000256" key="2">
    <source>
        <dbReference type="ARBA" id="ARBA00022803"/>
    </source>
</evidence>
<dbReference type="SMART" id="SM00028">
    <property type="entry name" value="TPR"/>
    <property type="match status" value="6"/>
</dbReference>
<dbReference type="EMBL" id="FZOB01000008">
    <property type="protein sequence ID" value="SNR81235.1"/>
    <property type="molecule type" value="Genomic_DNA"/>
</dbReference>
<dbReference type="SUPFAM" id="SSF48452">
    <property type="entry name" value="TPR-like"/>
    <property type="match status" value="1"/>
</dbReference>
<evidence type="ECO:0000313" key="4">
    <source>
        <dbReference type="Proteomes" id="UP000198405"/>
    </source>
</evidence>
<organism evidence="3 4">
    <name type="scientific">Desulfurobacterium atlanticum</name>
    <dbReference type="NCBI Taxonomy" id="240169"/>
    <lineage>
        <taxon>Bacteria</taxon>
        <taxon>Pseudomonadati</taxon>
        <taxon>Aquificota</taxon>
        <taxon>Aquificia</taxon>
        <taxon>Desulfurobacteriales</taxon>
        <taxon>Desulfurobacteriaceae</taxon>
        <taxon>Desulfurobacterium</taxon>
    </lineage>
</organism>
<dbReference type="AlphaFoldDB" id="A0A238ZCJ3"/>
<dbReference type="Pfam" id="PF14559">
    <property type="entry name" value="TPR_19"/>
    <property type="match status" value="2"/>
</dbReference>
<dbReference type="Pfam" id="PF13181">
    <property type="entry name" value="TPR_8"/>
    <property type="match status" value="2"/>
</dbReference>
<dbReference type="RefSeq" id="WP_180706450.1">
    <property type="nucleotide sequence ID" value="NZ_FZOB01000008.1"/>
</dbReference>
<dbReference type="Gene3D" id="1.25.40.10">
    <property type="entry name" value="Tetratricopeptide repeat domain"/>
    <property type="match status" value="3"/>
</dbReference>
<keyword evidence="4" id="KW-1185">Reference proteome</keyword>